<dbReference type="UniPathway" id="UPA00031">
    <property type="reaction ID" value="UER00013"/>
</dbReference>
<evidence type="ECO:0000256" key="8">
    <source>
        <dbReference type="RuleBase" id="RU366003"/>
    </source>
</evidence>
<organism evidence="10 11">
    <name type="scientific">Faecalicoccus pleomorphus</name>
    <dbReference type="NCBI Taxonomy" id="1323"/>
    <lineage>
        <taxon>Bacteria</taxon>
        <taxon>Bacillati</taxon>
        <taxon>Bacillota</taxon>
        <taxon>Erysipelotrichia</taxon>
        <taxon>Erysipelotrichales</taxon>
        <taxon>Erysipelotrichaceae</taxon>
        <taxon>Faecalicoccus</taxon>
    </lineage>
</organism>
<dbReference type="NCBIfam" id="TIGR01856">
    <property type="entry name" value="hisJ_fam"/>
    <property type="match status" value="1"/>
</dbReference>
<dbReference type="PANTHER" id="PTHR21039">
    <property type="entry name" value="HISTIDINOL PHOSPHATASE-RELATED"/>
    <property type="match status" value="1"/>
</dbReference>
<evidence type="ECO:0000256" key="4">
    <source>
        <dbReference type="ARBA" id="ARBA00022605"/>
    </source>
</evidence>
<evidence type="ECO:0000259" key="9">
    <source>
        <dbReference type="Pfam" id="PF02811"/>
    </source>
</evidence>
<reference evidence="10 11" key="1">
    <citation type="submission" date="2018-06" db="EMBL/GenBank/DDBJ databases">
        <authorList>
            <consortium name="Pathogen Informatics"/>
            <person name="Doyle S."/>
        </authorList>
    </citation>
    <scope>NUCLEOTIDE SEQUENCE [LARGE SCALE GENOMIC DNA]</scope>
    <source>
        <strain evidence="10 11">NCTC11087</strain>
    </source>
</reference>
<feature type="domain" description="PHP" evidence="9">
    <location>
        <begin position="3"/>
        <end position="205"/>
    </location>
</feature>
<evidence type="ECO:0000313" key="11">
    <source>
        <dbReference type="Proteomes" id="UP000255523"/>
    </source>
</evidence>
<evidence type="ECO:0000256" key="5">
    <source>
        <dbReference type="ARBA" id="ARBA00022801"/>
    </source>
</evidence>
<dbReference type="PANTHER" id="PTHR21039:SF0">
    <property type="entry name" value="HISTIDINOL-PHOSPHATASE"/>
    <property type="match status" value="1"/>
</dbReference>
<proteinExistence type="inferred from homology"/>
<dbReference type="EMBL" id="UHFX01000003">
    <property type="protein sequence ID" value="SUO04192.1"/>
    <property type="molecule type" value="Genomic_DNA"/>
</dbReference>
<comment type="similarity">
    <text evidence="2 8">Belongs to the PHP hydrolase family. HisK subfamily.</text>
</comment>
<keyword evidence="6 8" id="KW-0368">Histidine biosynthesis</keyword>
<sequence>MIDAHVHLENGPLSKDYVFEFIKSAQEKGIDHLQILDHTHRFFEFKEMYEDICQIPAQKEWFLKKQKNSIQEYIDLIEKVKKEPLPVQVTWGLEVCYKKEREAFLKKALQVYPFDFMVGSVHDVFDRLYDISAFSKELLWNQYQSKDIYAAYYQQLKSCIESDLFTQIGHPDVIKLYQIDPGYDLTPTYHELATLAKTHGVAMEDNTGAYYRYRHPQIGLHPTLRKILLAKEVPILWASDAHVPQNVGRCYDRLKEAY</sequence>
<keyword evidence="4 8" id="KW-0028">Amino-acid biosynthesis</keyword>
<dbReference type="AlphaFoldDB" id="A0A380LN15"/>
<dbReference type="InterPro" id="IPR016195">
    <property type="entry name" value="Pol/histidinol_Pase-like"/>
</dbReference>
<comment type="pathway">
    <text evidence="1 8">Amino-acid biosynthesis; L-histidine biosynthesis; L-histidine from 5-phospho-alpha-D-ribose 1-diphosphate: step 8/9.</text>
</comment>
<comment type="catalytic activity">
    <reaction evidence="7 8">
        <text>L-histidinol phosphate + H2O = L-histidinol + phosphate</text>
        <dbReference type="Rhea" id="RHEA:14465"/>
        <dbReference type="ChEBI" id="CHEBI:15377"/>
        <dbReference type="ChEBI" id="CHEBI:43474"/>
        <dbReference type="ChEBI" id="CHEBI:57699"/>
        <dbReference type="ChEBI" id="CHEBI:57980"/>
        <dbReference type="EC" id="3.1.3.15"/>
    </reaction>
</comment>
<name>A0A380LN15_9FIRM</name>
<dbReference type="GO" id="GO:0000105">
    <property type="term" value="P:L-histidine biosynthetic process"/>
    <property type="evidence" value="ECO:0007669"/>
    <property type="project" value="UniProtKB-UniRule"/>
</dbReference>
<evidence type="ECO:0000256" key="2">
    <source>
        <dbReference type="ARBA" id="ARBA00009152"/>
    </source>
</evidence>
<dbReference type="InterPro" id="IPR004013">
    <property type="entry name" value="PHP_dom"/>
</dbReference>
<dbReference type="GO" id="GO:0004401">
    <property type="term" value="F:histidinol-phosphatase activity"/>
    <property type="evidence" value="ECO:0007669"/>
    <property type="project" value="UniProtKB-UniRule"/>
</dbReference>
<evidence type="ECO:0000256" key="7">
    <source>
        <dbReference type="ARBA" id="ARBA00049158"/>
    </source>
</evidence>
<evidence type="ECO:0000256" key="3">
    <source>
        <dbReference type="ARBA" id="ARBA00013085"/>
    </source>
</evidence>
<evidence type="ECO:0000313" key="10">
    <source>
        <dbReference type="EMBL" id="SUO04192.1"/>
    </source>
</evidence>
<keyword evidence="11" id="KW-1185">Reference proteome</keyword>
<accession>A0A380LN15</accession>
<dbReference type="Pfam" id="PF02811">
    <property type="entry name" value="PHP"/>
    <property type="match status" value="1"/>
</dbReference>
<dbReference type="Proteomes" id="UP000255523">
    <property type="component" value="Unassembled WGS sequence"/>
</dbReference>
<dbReference type="RefSeq" id="WP_022790581.1">
    <property type="nucleotide sequence ID" value="NZ_UHFX01000003.1"/>
</dbReference>
<dbReference type="OrthoDB" id="9775255at2"/>
<protein>
    <recommendedName>
        <fullName evidence="3 8">Histidinol-phosphatase</fullName>
        <shortName evidence="8">HolPase</shortName>
        <ecNumber evidence="3 8">3.1.3.15</ecNumber>
    </recommendedName>
</protein>
<dbReference type="EC" id="3.1.3.15" evidence="3 8"/>
<evidence type="ECO:0000256" key="6">
    <source>
        <dbReference type="ARBA" id="ARBA00023102"/>
    </source>
</evidence>
<dbReference type="Gene3D" id="3.20.20.140">
    <property type="entry name" value="Metal-dependent hydrolases"/>
    <property type="match status" value="1"/>
</dbReference>
<gene>
    <name evidence="10" type="ORF">NCTC11087_01093</name>
</gene>
<evidence type="ECO:0000256" key="1">
    <source>
        <dbReference type="ARBA" id="ARBA00004970"/>
    </source>
</evidence>
<dbReference type="SUPFAM" id="SSF89550">
    <property type="entry name" value="PHP domain-like"/>
    <property type="match status" value="1"/>
</dbReference>
<keyword evidence="5 8" id="KW-0378">Hydrolase</keyword>
<dbReference type="GeneID" id="77462060"/>
<dbReference type="InterPro" id="IPR010140">
    <property type="entry name" value="Histidinol_P_phosphatase_HisJ"/>
</dbReference>
<dbReference type="GO" id="GO:0005737">
    <property type="term" value="C:cytoplasm"/>
    <property type="evidence" value="ECO:0007669"/>
    <property type="project" value="TreeGrafter"/>
</dbReference>